<keyword evidence="8" id="KW-1185">Reference proteome</keyword>
<sequence>MKNLDNKDFLYLKIGHKIERQIQSGVLKLGDKLPSTRIMGQQYGVSISTVLQAYYYLESKSLIASKPRSGYYVTFSAHTLPDSPAMSNPDPNSILGKNTELIIDFFQNISTETVVNLSLGVPSEKLLPIAKLNKVLHEAIGSLTHGGTIQGDILGKKKLRRQIAQRSALWGGVLTEDDVIITSGCTSALSLALMAVTEPGDTIAVESPVYFGLIQLANTLGLRVIELPTHPLYGMDTEALQTAIDTNEIKAVAVISNFSNPMGNTMSDNSKKALVEIIEKHNIPLIEDDIYGEIYYGDHRPTTCKTYDTKGLVLLCSSFSKTLSSGYRIGWISPGKFKAEVIRLKLYVSSTTTTVTEEAVSLFLEKGRYDHHLRKLRQRLHANSLQFLVAIGKYFPEETKVSRPQGSFLLWVQLPAHIDTRVLYKSAVANGVRFSPGRIFTLQEQYCNCMRLSYALEWNNKVDDALKCLGQLIKDYK</sequence>
<dbReference type="InterPro" id="IPR051446">
    <property type="entry name" value="HTH_trans_reg/aminotransferase"/>
</dbReference>
<feature type="domain" description="HTH gntR-type" evidence="6">
    <location>
        <begin position="8"/>
        <end position="76"/>
    </location>
</feature>
<dbReference type="AlphaFoldDB" id="A0A653LIQ2"/>
<dbReference type="GO" id="GO:0030170">
    <property type="term" value="F:pyridoxal phosphate binding"/>
    <property type="evidence" value="ECO:0007669"/>
    <property type="project" value="InterPro"/>
</dbReference>
<organism evidence="7 8">
    <name type="scientific">Maribacter litoralis</name>
    <dbReference type="NCBI Taxonomy" id="2059726"/>
    <lineage>
        <taxon>Bacteria</taxon>
        <taxon>Pseudomonadati</taxon>
        <taxon>Bacteroidota</taxon>
        <taxon>Flavobacteriia</taxon>
        <taxon>Flavobacteriales</taxon>
        <taxon>Flavobacteriaceae</taxon>
        <taxon>Maribacter</taxon>
    </lineage>
</organism>
<dbReference type="InterPro" id="IPR015421">
    <property type="entry name" value="PyrdxlP-dep_Trfase_major"/>
</dbReference>
<dbReference type="Proteomes" id="UP000430202">
    <property type="component" value="Unassembled WGS sequence"/>
</dbReference>
<dbReference type="InterPro" id="IPR015422">
    <property type="entry name" value="PyrdxlP-dep_Trfase_small"/>
</dbReference>
<gene>
    <name evidence="7" type="ORF">MARI151_10019</name>
</gene>
<dbReference type="SMART" id="SM00345">
    <property type="entry name" value="HTH_GNTR"/>
    <property type="match status" value="1"/>
</dbReference>
<keyword evidence="5" id="KW-0804">Transcription</keyword>
<keyword evidence="4" id="KW-0238">DNA-binding</keyword>
<dbReference type="InterPro" id="IPR036388">
    <property type="entry name" value="WH-like_DNA-bd_sf"/>
</dbReference>
<dbReference type="SUPFAM" id="SSF53383">
    <property type="entry name" value="PLP-dependent transferases"/>
    <property type="match status" value="1"/>
</dbReference>
<dbReference type="CDD" id="cd00609">
    <property type="entry name" value="AAT_like"/>
    <property type="match status" value="1"/>
</dbReference>
<dbReference type="Gene3D" id="1.10.10.10">
    <property type="entry name" value="Winged helix-like DNA-binding domain superfamily/Winged helix DNA-binding domain"/>
    <property type="match status" value="1"/>
</dbReference>
<dbReference type="InterPro" id="IPR015424">
    <property type="entry name" value="PyrdxlP-dep_Trfase"/>
</dbReference>
<evidence type="ECO:0000256" key="3">
    <source>
        <dbReference type="ARBA" id="ARBA00023015"/>
    </source>
</evidence>
<reference evidence="7 8" key="1">
    <citation type="submission" date="2019-10" db="EMBL/GenBank/DDBJ databases">
        <authorList>
            <person name="Karimi E."/>
        </authorList>
    </citation>
    <scope>NUCLEOTIDE SEQUENCE [LARGE SCALE GENOMIC DNA]</scope>
    <source>
        <strain evidence="7">Maribacter sp. 151</strain>
    </source>
</reference>
<evidence type="ECO:0000259" key="6">
    <source>
        <dbReference type="PROSITE" id="PS50949"/>
    </source>
</evidence>
<dbReference type="InterPro" id="IPR036390">
    <property type="entry name" value="WH_DNA-bd_sf"/>
</dbReference>
<name>A0A653LIQ2_9FLAO</name>
<evidence type="ECO:0000256" key="2">
    <source>
        <dbReference type="ARBA" id="ARBA00022898"/>
    </source>
</evidence>
<dbReference type="PROSITE" id="PS50949">
    <property type="entry name" value="HTH_GNTR"/>
    <property type="match status" value="1"/>
</dbReference>
<dbReference type="EMBL" id="CABWLR010000001">
    <property type="protein sequence ID" value="VXA91849.1"/>
    <property type="molecule type" value="Genomic_DNA"/>
</dbReference>
<dbReference type="InterPro" id="IPR004839">
    <property type="entry name" value="Aminotransferase_I/II_large"/>
</dbReference>
<dbReference type="InterPro" id="IPR000524">
    <property type="entry name" value="Tscrpt_reg_HTH_GntR"/>
</dbReference>
<protein>
    <submittedName>
        <fullName evidence="7">GntR family transcriptional regulator</fullName>
    </submittedName>
</protein>
<dbReference type="GO" id="GO:0003677">
    <property type="term" value="F:DNA binding"/>
    <property type="evidence" value="ECO:0007669"/>
    <property type="project" value="UniProtKB-KW"/>
</dbReference>
<evidence type="ECO:0000256" key="5">
    <source>
        <dbReference type="ARBA" id="ARBA00023163"/>
    </source>
</evidence>
<dbReference type="GO" id="GO:0003700">
    <property type="term" value="F:DNA-binding transcription factor activity"/>
    <property type="evidence" value="ECO:0007669"/>
    <property type="project" value="InterPro"/>
</dbReference>
<evidence type="ECO:0000313" key="8">
    <source>
        <dbReference type="Proteomes" id="UP000430202"/>
    </source>
</evidence>
<dbReference type="Gene3D" id="3.90.1150.10">
    <property type="entry name" value="Aspartate Aminotransferase, domain 1"/>
    <property type="match status" value="1"/>
</dbReference>
<comment type="similarity">
    <text evidence="1">In the C-terminal section; belongs to the class-I pyridoxal-phosphate-dependent aminotransferase family.</text>
</comment>
<keyword evidence="3" id="KW-0805">Transcription regulation</keyword>
<dbReference type="PANTHER" id="PTHR46577:SF2">
    <property type="entry name" value="TRANSCRIPTIONAL REGULATORY PROTEIN"/>
    <property type="match status" value="1"/>
</dbReference>
<dbReference type="Pfam" id="PF00155">
    <property type="entry name" value="Aminotran_1_2"/>
    <property type="match status" value="1"/>
</dbReference>
<evidence type="ECO:0000256" key="4">
    <source>
        <dbReference type="ARBA" id="ARBA00023125"/>
    </source>
</evidence>
<accession>A0A653LIQ2</accession>
<dbReference type="Gene3D" id="3.40.640.10">
    <property type="entry name" value="Type I PLP-dependent aspartate aminotransferase-like (Major domain)"/>
    <property type="match status" value="1"/>
</dbReference>
<dbReference type="PANTHER" id="PTHR46577">
    <property type="entry name" value="HTH-TYPE TRANSCRIPTIONAL REGULATORY PROTEIN GABR"/>
    <property type="match status" value="1"/>
</dbReference>
<keyword evidence="2" id="KW-0663">Pyridoxal phosphate</keyword>
<evidence type="ECO:0000313" key="7">
    <source>
        <dbReference type="EMBL" id="VXA91849.1"/>
    </source>
</evidence>
<evidence type="ECO:0000256" key="1">
    <source>
        <dbReference type="ARBA" id="ARBA00005384"/>
    </source>
</evidence>
<dbReference type="RefSeq" id="WP_159301448.1">
    <property type="nucleotide sequence ID" value="NZ_LR733271.1"/>
</dbReference>
<dbReference type="CDD" id="cd07377">
    <property type="entry name" value="WHTH_GntR"/>
    <property type="match status" value="1"/>
</dbReference>
<dbReference type="SUPFAM" id="SSF46785">
    <property type="entry name" value="Winged helix' DNA-binding domain"/>
    <property type="match status" value="1"/>
</dbReference>
<proteinExistence type="inferred from homology"/>
<dbReference type="Pfam" id="PF00392">
    <property type="entry name" value="GntR"/>
    <property type="match status" value="1"/>
</dbReference>